<dbReference type="Pfam" id="PF08275">
    <property type="entry name" value="DNAG_N"/>
    <property type="match status" value="1"/>
</dbReference>
<dbReference type="HAMAP" id="MF_00974">
    <property type="entry name" value="DNA_primase_DnaG"/>
    <property type="match status" value="1"/>
</dbReference>
<evidence type="ECO:0000256" key="6">
    <source>
        <dbReference type="ARBA" id="ARBA00022723"/>
    </source>
</evidence>
<dbReference type="PANTHER" id="PTHR30313:SF2">
    <property type="entry name" value="DNA PRIMASE"/>
    <property type="match status" value="1"/>
</dbReference>
<evidence type="ECO:0000313" key="16">
    <source>
        <dbReference type="EMBL" id="OGD64475.1"/>
    </source>
</evidence>
<dbReference type="Pfam" id="PF01807">
    <property type="entry name" value="Zn_ribbon_DnaG"/>
    <property type="match status" value="1"/>
</dbReference>
<keyword evidence="4 12" id="KW-0548">Nucleotidyltransferase</keyword>
<accession>A0A1F5EAR2</accession>
<evidence type="ECO:0000256" key="11">
    <source>
        <dbReference type="ARBA" id="ARBA00023163"/>
    </source>
</evidence>
<evidence type="ECO:0000256" key="7">
    <source>
        <dbReference type="ARBA" id="ARBA00022771"/>
    </source>
</evidence>
<evidence type="ECO:0000256" key="14">
    <source>
        <dbReference type="PIRSR" id="PIRSR002811-1"/>
    </source>
</evidence>
<comment type="similarity">
    <text evidence="12 13">Belongs to the DnaG primase family.</text>
</comment>
<dbReference type="GO" id="GO:0003899">
    <property type="term" value="F:DNA-directed RNA polymerase activity"/>
    <property type="evidence" value="ECO:0007669"/>
    <property type="project" value="UniProtKB-UniRule"/>
</dbReference>
<feature type="zinc finger region" description="CHC2-type" evidence="12 14">
    <location>
        <begin position="35"/>
        <end position="59"/>
    </location>
</feature>
<dbReference type="SUPFAM" id="SSF56731">
    <property type="entry name" value="DNA primase core"/>
    <property type="match status" value="1"/>
</dbReference>
<dbReference type="SMART" id="SM00400">
    <property type="entry name" value="ZnF_CHCC"/>
    <property type="match status" value="1"/>
</dbReference>
<dbReference type="InterPro" id="IPR037068">
    <property type="entry name" value="DNA_primase_core_N_sf"/>
</dbReference>
<dbReference type="InterPro" id="IPR034151">
    <property type="entry name" value="TOPRIM_DnaG_bac"/>
</dbReference>
<comment type="domain">
    <text evidence="12">Contains an N-terminal zinc-binding domain, a central core domain that contains the primase activity, and a C-terminal DnaB-binding domain.</text>
</comment>
<dbReference type="InterPro" id="IPR050219">
    <property type="entry name" value="DnaG_primase"/>
</dbReference>
<keyword evidence="6 12" id="KW-0479">Metal-binding</keyword>
<dbReference type="STRING" id="1797471.A3A71_00215"/>
<evidence type="ECO:0000256" key="2">
    <source>
        <dbReference type="ARBA" id="ARBA00022515"/>
    </source>
</evidence>
<dbReference type="SUPFAM" id="SSF57783">
    <property type="entry name" value="Zinc beta-ribbon"/>
    <property type="match status" value="1"/>
</dbReference>
<dbReference type="InterPro" id="IPR036977">
    <property type="entry name" value="DNA_primase_Znf_CHC2"/>
</dbReference>
<keyword evidence="3 12" id="KW-0808">Transferase</keyword>
<evidence type="ECO:0000256" key="5">
    <source>
        <dbReference type="ARBA" id="ARBA00022705"/>
    </source>
</evidence>
<comment type="catalytic activity">
    <reaction evidence="12">
        <text>ssDNA + n NTP = ssDNA/pppN(pN)n-1 hybrid + (n-1) diphosphate.</text>
        <dbReference type="EC" id="2.7.7.101"/>
    </reaction>
</comment>
<dbReference type="Gene3D" id="3.40.1360.10">
    <property type="match status" value="1"/>
</dbReference>
<dbReference type="GO" id="GO:0008270">
    <property type="term" value="F:zinc ion binding"/>
    <property type="evidence" value="ECO:0007669"/>
    <property type="project" value="UniProtKB-UniRule"/>
</dbReference>
<keyword evidence="10 12" id="KW-0238">DNA-binding</keyword>
<dbReference type="GO" id="GO:0005737">
    <property type="term" value="C:cytoplasm"/>
    <property type="evidence" value="ECO:0007669"/>
    <property type="project" value="TreeGrafter"/>
</dbReference>
<keyword evidence="8 12" id="KW-0862">Zinc</keyword>
<comment type="function">
    <text evidence="12 13">RNA polymerase that catalyzes the synthesis of short RNA molecules used as primers for DNA polymerase during DNA replication.</text>
</comment>
<dbReference type="GO" id="GO:0000428">
    <property type="term" value="C:DNA-directed RNA polymerase complex"/>
    <property type="evidence" value="ECO:0007669"/>
    <property type="project" value="UniProtKB-KW"/>
</dbReference>
<proteinExistence type="inferred from homology"/>
<dbReference type="PIRSF" id="PIRSF002811">
    <property type="entry name" value="DnaG"/>
    <property type="match status" value="1"/>
</dbReference>
<dbReference type="CDD" id="cd03364">
    <property type="entry name" value="TOPRIM_DnaG_primases"/>
    <property type="match status" value="1"/>
</dbReference>
<dbReference type="SMART" id="SM00493">
    <property type="entry name" value="TOPRIM"/>
    <property type="match status" value="1"/>
</dbReference>
<keyword evidence="5 12" id="KW-0235">DNA replication</keyword>
<feature type="domain" description="Toprim" evidence="15">
    <location>
        <begin position="252"/>
        <end position="333"/>
    </location>
</feature>
<evidence type="ECO:0000256" key="8">
    <source>
        <dbReference type="ARBA" id="ARBA00022833"/>
    </source>
</evidence>
<comment type="subunit">
    <text evidence="12">Monomer. Interacts with DnaB.</text>
</comment>
<dbReference type="InterPro" id="IPR002694">
    <property type="entry name" value="Znf_CHC2"/>
</dbReference>
<evidence type="ECO:0000259" key="15">
    <source>
        <dbReference type="PROSITE" id="PS50880"/>
    </source>
</evidence>
<dbReference type="Pfam" id="PF13155">
    <property type="entry name" value="Toprim_2"/>
    <property type="match status" value="1"/>
</dbReference>
<evidence type="ECO:0000256" key="13">
    <source>
        <dbReference type="PIRNR" id="PIRNR002811"/>
    </source>
</evidence>
<dbReference type="PANTHER" id="PTHR30313">
    <property type="entry name" value="DNA PRIMASE"/>
    <property type="match status" value="1"/>
</dbReference>
<protein>
    <recommendedName>
        <fullName evidence="12 13">DNA primase</fullName>
        <ecNumber evidence="12">2.7.7.101</ecNumber>
    </recommendedName>
</protein>
<dbReference type="Gene3D" id="3.90.980.10">
    <property type="entry name" value="DNA primase, catalytic core, N-terminal domain"/>
    <property type="match status" value="1"/>
</dbReference>
<dbReference type="InterPro" id="IPR030846">
    <property type="entry name" value="DnaG_bac"/>
</dbReference>
<dbReference type="PROSITE" id="PS50880">
    <property type="entry name" value="TOPRIM"/>
    <property type="match status" value="1"/>
</dbReference>
<dbReference type="EMBL" id="MEZX01000002">
    <property type="protein sequence ID" value="OGD64475.1"/>
    <property type="molecule type" value="Genomic_DNA"/>
</dbReference>
<dbReference type="Gene3D" id="3.90.580.10">
    <property type="entry name" value="Zinc finger, CHC2-type domain"/>
    <property type="match status" value="1"/>
</dbReference>
<dbReference type="NCBIfam" id="TIGR01391">
    <property type="entry name" value="dnaG"/>
    <property type="match status" value="1"/>
</dbReference>
<keyword evidence="2 12" id="KW-0639">Primosome</keyword>
<dbReference type="Proteomes" id="UP000177481">
    <property type="component" value="Unassembled WGS sequence"/>
</dbReference>
<name>A0A1F5EAR2_9BACT</name>
<gene>
    <name evidence="12" type="primary">dnaG</name>
    <name evidence="16" type="ORF">A3A71_00215</name>
</gene>
<evidence type="ECO:0000256" key="4">
    <source>
        <dbReference type="ARBA" id="ARBA00022695"/>
    </source>
</evidence>
<dbReference type="InterPro" id="IPR006295">
    <property type="entry name" value="DNA_primase_DnaG"/>
</dbReference>
<keyword evidence="7 12" id="KW-0863">Zinc-finger</keyword>
<dbReference type="AlphaFoldDB" id="A0A1F5EAR2"/>
<evidence type="ECO:0000256" key="3">
    <source>
        <dbReference type="ARBA" id="ARBA00022679"/>
    </source>
</evidence>
<evidence type="ECO:0000256" key="1">
    <source>
        <dbReference type="ARBA" id="ARBA00022478"/>
    </source>
</evidence>
<keyword evidence="9" id="KW-0460">Magnesium</keyword>
<keyword evidence="1 12" id="KW-0240">DNA-directed RNA polymerase</keyword>
<evidence type="ECO:0000256" key="9">
    <source>
        <dbReference type="ARBA" id="ARBA00022842"/>
    </source>
</evidence>
<dbReference type="GO" id="GO:0003677">
    <property type="term" value="F:DNA binding"/>
    <property type="evidence" value="ECO:0007669"/>
    <property type="project" value="UniProtKB-KW"/>
</dbReference>
<dbReference type="InterPro" id="IPR006171">
    <property type="entry name" value="TOPRIM_dom"/>
</dbReference>
<comment type="caution">
    <text evidence="16">The sequence shown here is derived from an EMBL/GenBank/DDBJ whole genome shotgun (WGS) entry which is preliminary data.</text>
</comment>
<keyword evidence="11 12" id="KW-0804">Transcription</keyword>
<evidence type="ECO:0000313" key="17">
    <source>
        <dbReference type="Proteomes" id="UP000177481"/>
    </source>
</evidence>
<evidence type="ECO:0000256" key="12">
    <source>
        <dbReference type="HAMAP-Rule" id="MF_00974"/>
    </source>
</evidence>
<sequence length="588" mass="65571">MANEIEDIKQRLDLVELIGSYVQLKKAGANYKAPCPFHQEKTASLMVSPEKQIWKCFGCGKGGDHYRFVMETEHLEFGDALRLLAQKAGVTLQPRTRAEYQTRDNKETLYGLNDFVSRVFHKVLVDNAAGKSALSYLTKRNVSAETIKAWRLGFAPRNLPLRDLVAKRGQAIADLAKIGSPEKFFERIMFPIFDVLGNVVGFTGRAIPSTNRSGQVGESQPKYLNSPETLLFNKSRVLYGLHAAKATIKQRNFVVLVEGQMDVLALHQAGITQAVASSGTAITDTQIDILSKYTPNFLLAFDNDEAGRTTTKKVLEMLLRRDLNGKVIDFGEFKDAGEMFEKTPDAWRQAATSAKESIEWHLDQEIAASGNLSFIENKKKVLKALLPILALVSEATRLDHYTQKLSTVLDLKMESIQIAIGKAKPISTTVPNPANQEEPLTSEEQLLIILMAKPALLLKHFAAFREIVWQSETAHRVAEAITGEYNDKTLVKNSSVQLTSQVKNHAGPDISGKIDSWQMWLTSQWGELDDVTAEDLIGEKIARLSSKQYENRKELLARSIKTSQEAGDIKQVKKLMIELSKLAKEKQG</sequence>
<organism evidence="16 17">
    <name type="scientific">Candidatus Berkelbacteria bacterium RIFCSPLOWO2_01_FULL_50_28</name>
    <dbReference type="NCBI Taxonomy" id="1797471"/>
    <lineage>
        <taxon>Bacteria</taxon>
        <taxon>Candidatus Berkelbacteria</taxon>
    </lineage>
</organism>
<dbReference type="GO" id="GO:0006269">
    <property type="term" value="P:DNA replication, synthesis of primer"/>
    <property type="evidence" value="ECO:0007669"/>
    <property type="project" value="UniProtKB-UniRule"/>
</dbReference>
<reference evidence="16 17" key="1">
    <citation type="journal article" date="2016" name="Nat. Commun.">
        <title>Thousands of microbial genomes shed light on interconnected biogeochemical processes in an aquifer system.</title>
        <authorList>
            <person name="Anantharaman K."/>
            <person name="Brown C.T."/>
            <person name="Hug L.A."/>
            <person name="Sharon I."/>
            <person name="Castelle C.J."/>
            <person name="Probst A.J."/>
            <person name="Thomas B.C."/>
            <person name="Singh A."/>
            <person name="Wilkins M.J."/>
            <person name="Karaoz U."/>
            <person name="Brodie E.L."/>
            <person name="Williams K.H."/>
            <person name="Hubbard S.S."/>
            <person name="Banfield J.F."/>
        </authorList>
    </citation>
    <scope>NUCLEOTIDE SEQUENCE [LARGE SCALE GENOMIC DNA]</scope>
</reference>
<evidence type="ECO:0000256" key="10">
    <source>
        <dbReference type="ARBA" id="ARBA00023125"/>
    </source>
</evidence>
<dbReference type="GO" id="GO:1990077">
    <property type="term" value="C:primosome complex"/>
    <property type="evidence" value="ECO:0007669"/>
    <property type="project" value="UniProtKB-KW"/>
</dbReference>
<dbReference type="InterPro" id="IPR013264">
    <property type="entry name" value="DNAG_N"/>
</dbReference>
<dbReference type="EC" id="2.7.7.101" evidence="12"/>
<dbReference type="FunFam" id="3.90.580.10:FF:000001">
    <property type="entry name" value="DNA primase"/>
    <property type="match status" value="1"/>
</dbReference>
<comment type="cofactor">
    <cofactor evidence="12 13 14">
        <name>Zn(2+)</name>
        <dbReference type="ChEBI" id="CHEBI:29105"/>
    </cofactor>
    <text evidence="12 13 14">Binds 1 zinc ion per monomer.</text>
</comment>